<feature type="compositionally biased region" description="Basic and acidic residues" evidence="1">
    <location>
        <begin position="728"/>
        <end position="738"/>
    </location>
</feature>
<feature type="region of interest" description="Disordered" evidence="1">
    <location>
        <begin position="699"/>
        <end position="738"/>
    </location>
</feature>
<evidence type="ECO:0000313" key="2">
    <source>
        <dbReference type="EMBL" id="KAG7287986.1"/>
    </source>
</evidence>
<gene>
    <name evidence="2" type="ORF">NEMBOFW57_007506</name>
</gene>
<comment type="caution">
    <text evidence="2">The sequence shown here is derived from an EMBL/GenBank/DDBJ whole genome shotgun (WGS) entry which is preliminary data.</text>
</comment>
<name>A0AAD4HYI4_9PEZI</name>
<keyword evidence="3" id="KW-1185">Reference proteome</keyword>
<dbReference type="AlphaFoldDB" id="A0AAD4HYI4"/>
<evidence type="ECO:0000313" key="3">
    <source>
        <dbReference type="Proteomes" id="UP001197093"/>
    </source>
</evidence>
<accession>A0AAD4HYI4</accession>
<dbReference type="EMBL" id="JAHCVI010000003">
    <property type="protein sequence ID" value="KAG7287986.1"/>
    <property type="molecule type" value="Genomic_DNA"/>
</dbReference>
<proteinExistence type="predicted"/>
<protein>
    <submittedName>
        <fullName evidence="2">Uncharacterized protein</fullName>
    </submittedName>
</protein>
<reference evidence="2" key="1">
    <citation type="submission" date="2023-02" db="EMBL/GenBank/DDBJ databases">
        <authorList>
            <person name="Palmer J.M."/>
        </authorList>
    </citation>
    <scope>NUCLEOTIDE SEQUENCE</scope>
    <source>
        <strain evidence="2">FW57</strain>
    </source>
</reference>
<dbReference type="Proteomes" id="UP001197093">
    <property type="component" value="Unassembled WGS sequence"/>
</dbReference>
<organism evidence="2 3">
    <name type="scientific">Staphylotrichum longicolle</name>
    <dbReference type="NCBI Taxonomy" id="669026"/>
    <lineage>
        <taxon>Eukaryota</taxon>
        <taxon>Fungi</taxon>
        <taxon>Dikarya</taxon>
        <taxon>Ascomycota</taxon>
        <taxon>Pezizomycotina</taxon>
        <taxon>Sordariomycetes</taxon>
        <taxon>Sordariomycetidae</taxon>
        <taxon>Sordariales</taxon>
        <taxon>Chaetomiaceae</taxon>
        <taxon>Staphylotrichum</taxon>
    </lineage>
</organism>
<feature type="region of interest" description="Disordered" evidence="1">
    <location>
        <begin position="608"/>
        <end position="627"/>
    </location>
</feature>
<sequence>MEGIPHVVGGLVEVSVGRKDLLFAKQVSGDPSDVYNSLKVLRHEFFAFPPPDMFEHNCEFDRVLEESRPTFWGFHPDVIDQEVDGYAAQTKRFEGLMEEHHAEFDLIYKSFLAIKEQLTHWNYERERVITSAYALKPKTGPVARAKRLDEIAAEELPLMKQLEVVKPALEEIIMRGRRRIAHALKQDLRAPRAIDDRRTRAGQRIMVEEQEKELGVAGATIGVRCTPQQQSVETCTAILRYTRLVVDERLELFDEPDDLHKAKAEKVCKQALTGASTPVDRAPNIDTVITAIPDWFTILDAKGTVPLYGDTPLARFKELIQSMANSSWAARDEQWEDEARPDRNSWRKEYHEPHSSWPNAKQRSRGGWWLCRSGPDASAAERNCKLCHVATPAQRPRRTSTATHQHILDEVEKAMTEANKRDRLMLKYQLQQERQDLDGYWQQREWSRSGGGADLDQVLHDRGVNELNYRPSIERSQSWQPQGAVSQTQKVHDTLAGLADGIGRIELSQSLPSELQAPISGKQIETQNNTHTAHRQEGKSQHPELLHGHMSEDVASRAEPAQRPQRRAVPQFDELLYGVQVNGSHYPQAAGISQPTQTLTVSARGHPLVSGENASPQPNLSPRPHNVASTPRIHPLLSGGQIGRVPSSPVADPAQLSHYLGGVPQVKPSFHTESQGLTQTVPPVSLHRYNSSQVHDLLHGRQSAKDVSPGQATSSQLRSALLRPGQKSNKDKRVSWKY</sequence>
<evidence type="ECO:0000256" key="1">
    <source>
        <dbReference type="SAM" id="MobiDB-lite"/>
    </source>
</evidence>